<name>A0A7Z2YDG3_9VIBR</name>
<dbReference type="PANTHER" id="PTHR30472">
    <property type="entry name" value="FERRIC ENTEROBACTIN TRANSPORT SYSTEM PERMEASE PROTEIN"/>
    <property type="match status" value="1"/>
</dbReference>
<feature type="transmembrane region" description="Helical" evidence="8">
    <location>
        <begin position="279"/>
        <end position="301"/>
    </location>
</feature>
<evidence type="ECO:0000256" key="1">
    <source>
        <dbReference type="ARBA" id="ARBA00004651"/>
    </source>
</evidence>
<feature type="transmembrane region" description="Helical" evidence="8">
    <location>
        <begin position="91"/>
        <end position="113"/>
    </location>
</feature>
<evidence type="ECO:0000256" key="5">
    <source>
        <dbReference type="ARBA" id="ARBA00022692"/>
    </source>
</evidence>
<dbReference type="SUPFAM" id="SSF81345">
    <property type="entry name" value="ABC transporter involved in vitamin B12 uptake, BtuC"/>
    <property type="match status" value="1"/>
</dbReference>
<comment type="similarity">
    <text evidence="2">Belongs to the binding-protein-dependent transport system permease family. FecCD subfamily.</text>
</comment>
<dbReference type="Gene3D" id="1.10.3470.10">
    <property type="entry name" value="ABC transporter involved in vitamin B12 uptake, BtuC"/>
    <property type="match status" value="1"/>
</dbReference>
<evidence type="ECO:0000256" key="8">
    <source>
        <dbReference type="SAM" id="Phobius"/>
    </source>
</evidence>
<feature type="transmembrane region" description="Helical" evidence="8">
    <location>
        <begin position="236"/>
        <end position="267"/>
    </location>
</feature>
<dbReference type="RefSeq" id="WP_164648272.1">
    <property type="nucleotide sequence ID" value="NZ_CP047475.1"/>
</dbReference>
<keyword evidence="10" id="KW-1185">Reference proteome</keyword>
<accession>A0A7Z2YDG3</accession>
<dbReference type="PANTHER" id="PTHR30472:SF29">
    <property type="entry name" value="VITAMIN B12 IMPORT SYSTEM PERMEASE PROTEIN BTUC"/>
    <property type="match status" value="1"/>
</dbReference>
<evidence type="ECO:0000313" key="10">
    <source>
        <dbReference type="Proteomes" id="UP000464262"/>
    </source>
</evidence>
<dbReference type="Pfam" id="PF01032">
    <property type="entry name" value="FecCD"/>
    <property type="match status" value="1"/>
</dbReference>
<protein>
    <submittedName>
        <fullName evidence="9">Vitamin B12 ABC transporter permease BtuC</fullName>
    </submittedName>
</protein>
<feature type="transmembrane region" description="Helical" evidence="8">
    <location>
        <begin position="190"/>
        <end position="208"/>
    </location>
</feature>
<comment type="subcellular location">
    <subcellularLocation>
        <location evidence="1">Cell membrane</location>
        <topology evidence="1">Multi-pass membrane protein</topology>
    </subcellularLocation>
</comment>
<proteinExistence type="inferred from homology"/>
<dbReference type="GO" id="GO:0005886">
    <property type="term" value="C:plasma membrane"/>
    <property type="evidence" value="ECO:0007669"/>
    <property type="project" value="UniProtKB-SubCell"/>
</dbReference>
<keyword evidence="3" id="KW-0813">Transport</keyword>
<evidence type="ECO:0000256" key="7">
    <source>
        <dbReference type="ARBA" id="ARBA00023136"/>
    </source>
</evidence>
<dbReference type="FunFam" id="1.10.3470.10:FF:000001">
    <property type="entry name" value="Vitamin B12 ABC transporter permease BtuC"/>
    <property type="match status" value="1"/>
</dbReference>
<organism evidence="9 10">
    <name type="scientific">Vibrio astriarenae</name>
    <dbReference type="NCBI Taxonomy" id="1481923"/>
    <lineage>
        <taxon>Bacteria</taxon>
        <taxon>Pseudomonadati</taxon>
        <taxon>Pseudomonadota</taxon>
        <taxon>Gammaproteobacteria</taxon>
        <taxon>Vibrionales</taxon>
        <taxon>Vibrionaceae</taxon>
        <taxon>Vibrio</taxon>
    </lineage>
</organism>
<feature type="transmembrane region" description="Helical" evidence="8">
    <location>
        <begin position="148"/>
        <end position="170"/>
    </location>
</feature>
<reference evidence="9 10" key="1">
    <citation type="submission" date="2020-01" db="EMBL/GenBank/DDBJ databases">
        <title>Whole genome and functional gene identification of agarase of Vibrio HN897.</title>
        <authorList>
            <person name="Liu Y."/>
            <person name="Zhao Z."/>
        </authorList>
    </citation>
    <scope>NUCLEOTIDE SEQUENCE [LARGE SCALE GENOMIC DNA]</scope>
    <source>
        <strain evidence="9 10">HN897</strain>
    </source>
</reference>
<dbReference type="GO" id="GO:0015889">
    <property type="term" value="P:cobalamin transport"/>
    <property type="evidence" value="ECO:0007669"/>
    <property type="project" value="TreeGrafter"/>
</dbReference>
<dbReference type="EMBL" id="CP047475">
    <property type="protein sequence ID" value="QIA63378.1"/>
    <property type="molecule type" value="Genomic_DNA"/>
</dbReference>
<feature type="transmembrane region" description="Helical" evidence="8">
    <location>
        <begin position="18"/>
        <end position="43"/>
    </location>
</feature>
<evidence type="ECO:0000256" key="2">
    <source>
        <dbReference type="ARBA" id="ARBA00007935"/>
    </source>
</evidence>
<feature type="transmembrane region" description="Helical" evidence="8">
    <location>
        <begin position="119"/>
        <end position="141"/>
    </location>
</feature>
<sequence length="331" mass="36016">MNLDHIIAKERVRWRRAFFIFTSLLTTISAFYLALGELTIFPFWELSEIEQQLLLQLRMPRLISAITIGASLAVAGAVLQTLLANPLAEPGIIGISGGASLGMVVVLFGLPWLASPLGFMVGAFLGALAFTLLLVFVATRLKLNTSRLLLVGVALGILSSAVVTWAFYFSDDMSLRQLLYWLMGNLAGNQWYQLSIVGLVVPILLWVVTQASNLDKLMLGESHAKQLGVDILKLRWVMIVCAALLVGSSVALGGVIGFIGLVVPHLIRLWFGYDHRYLLPLSAMAGASLVVFADLIARLALSSGELPVGVVTTTIGAPIFIWMLVKNHDYR</sequence>
<gene>
    <name evidence="9" type="primary">btuC</name>
    <name evidence="9" type="ORF">GT360_07530</name>
</gene>
<keyword evidence="5 8" id="KW-0812">Transmembrane</keyword>
<dbReference type="GO" id="GO:0022857">
    <property type="term" value="F:transmembrane transporter activity"/>
    <property type="evidence" value="ECO:0007669"/>
    <property type="project" value="InterPro"/>
</dbReference>
<keyword evidence="4" id="KW-1003">Cell membrane</keyword>
<feature type="transmembrane region" description="Helical" evidence="8">
    <location>
        <begin position="308"/>
        <end position="325"/>
    </location>
</feature>
<dbReference type="NCBIfam" id="NF003001">
    <property type="entry name" value="PRK03784.1"/>
    <property type="match status" value="1"/>
</dbReference>
<dbReference type="AlphaFoldDB" id="A0A7Z2YDG3"/>
<dbReference type="Proteomes" id="UP000464262">
    <property type="component" value="Chromosome 1"/>
</dbReference>
<evidence type="ECO:0000256" key="3">
    <source>
        <dbReference type="ARBA" id="ARBA00022448"/>
    </source>
</evidence>
<evidence type="ECO:0000313" key="9">
    <source>
        <dbReference type="EMBL" id="QIA63378.1"/>
    </source>
</evidence>
<dbReference type="InterPro" id="IPR000522">
    <property type="entry name" value="ABC_transptr_permease_BtuC"/>
</dbReference>
<dbReference type="InterPro" id="IPR037294">
    <property type="entry name" value="ABC_BtuC-like"/>
</dbReference>
<feature type="transmembrane region" description="Helical" evidence="8">
    <location>
        <begin position="63"/>
        <end position="84"/>
    </location>
</feature>
<keyword evidence="6 8" id="KW-1133">Transmembrane helix</keyword>
<evidence type="ECO:0000256" key="6">
    <source>
        <dbReference type="ARBA" id="ARBA00022989"/>
    </source>
</evidence>
<dbReference type="CDD" id="cd06550">
    <property type="entry name" value="TM_ABC_iron-siderophores_like"/>
    <property type="match status" value="1"/>
</dbReference>
<evidence type="ECO:0000256" key="4">
    <source>
        <dbReference type="ARBA" id="ARBA00022475"/>
    </source>
</evidence>
<keyword evidence="7 8" id="KW-0472">Membrane</keyword>
<dbReference type="KEGG" id="vas:GT360_07530"/>